<gene>
    <name evidence="2" type="ORF">LUZ62_036396</name>
</gene>
<reference evidence="2" key="1">
    <citation type="submission" date="2022-08" db="EMBL/GenBank/DDBJ databases">
        <authorList>
            <person name="Marques A."/>
        </authorList>
    </citation>
    <scope>NUCLEOTIDE SEQUENCE</scope>
    <source>
        <strain evidence="2">RhyPub2mFocal</strain>
        <tissue evidence="2">Leaves</tissue>
    </source>
</reference>
<dbReference type="InterPro" id="IPR003462">
    <property type="entry name" value="ODC_Mu_crystall"/>
</dbReference>
<dbReference type="PANTHER" id="PTHR13812:SF19">
    <property type="entry name" value="KETIMINE REDUCTASE MU-CRYSTALLIN"/>
    <property type="match status" value="1"/>
</dbReference>
<proteinExistence type="inferred from homology"/>
<sequence length="211" mass="23049">MADLSPIFTSQRLVVLPPSSSQTLLFIGSGEYAHLLTAHRISRPSINRIIIYNPNFSKALDFALELYSREPASSSVIFDYAKDLDQVIGMADIVCCAPYSRTTNVPIVKGKLLKPGAHLDLVGSLTCEMKQCDDDAFSRGRVFVEEVATDEAGAFVDFAGTLTELAGGKQEGRKRYDEVTVFKAVGSGKVDLLVAQFAYESKIHLSNFAFV</sequence>
<dbReference type="Proteomes" id="UP001140206">
    <property type="component" value="Chromosome 2"/>
</dbReference>
<dbReference type="Pfam" id="PF02423">
    <property type="entry name" value="OCD_Mu_crystall"/>
    <property type="match status" value="1"/>
</dbReference>
<dbReference type="InterPro" id="IPR036291">
    <property type="entry name" value="NAD(P)-bd_dom_sf"/>
</dbReference>
<dbReference type="Gene3D" id="3.40.50.720">
    <property type="entry name" value="NAD(P)-binding Rossmann-like Domain"/>
    <property type="match status" value="1"/>
</dbReference>
<evidence type="ECO:0000313" key="2">
    <source>
        <dbReference type="EMBL" id="KAJ4785150.1"/>
    </source>
</evidence>
<accession>A0AAV8EUV0</accession>
<dbReference type="EMBL" id="JAMFTS010000002">
    <property type="protein sequence ID" value="KAJ4785150.1"/>
    <property type="molecule type" value="Genomic_DNA"/>
</dbReference>
<organism evidence="2 3">
    <name type="scientific">Rhynchospora pubera</name>
    <dbReference type="NCBI Taxonomy" id="906938"/>
    <lineage>
        <taxon>Eukaryota</taxon>
        <taxon>Viridiplantae</taxon>
        <taxon>Streptophyta</taxon>
        <taxon>Embryophyta</taxon>
        <taxon>Tracheophyta</taxon>
        <taxon>Spermatophyta</taxon>
        <taxon>Magnoliopsida</taxon>
        <taxon>Liliopsida</taxon>
        <taxon>Poales</taxon>
        <taxon>Cyperaceae</taxon>
        <taxon>Cyperoideae</taxon>
        <taxon>Rhynchosporeae</taxon>
        <taxon>Rhynchospora</taxon>
    </lineage>
</organism>
<keyword evidence="3" id="KW-1185">Reference proteome</keyword>
<name>A0AAV8EUV0_9POAL</name>
<evidence type="ECO:0000313" key="3">
    <source>
        <dbReference type="Proteomes" id="UP001140206"/>
    </source>
</evidence>
<dbReference type="GO" id="GO:0005737">
    <property type="term" value="C:cytoplasm"/>
    <property type="evidence" value="ECO:0007669"/>
    <property type="project" value="TreeGrafter"/>
</dbReference>
<dbReference type="PANTHER" id="PTHR13812">
    <property type="entry name" value="KETIMINE REDUCTASE MU-CRYSTALLIN"/>
    <property type="match status" value="1"/>
</dbReference>
<evidence type="ECO:0000256" key="1">
    <source>
        <dbReference type="ARBA" id="ARBA00008903"/>
    </source>
</evidence>
<dbReference type="SUPFAM" id="SSF51735">
    <property type="entry name" value="NAD(P)-binding Rossmann-fold domains"/>
    <property type="match status" value="1"/>
</dbReference>
<comment type="caution">
    <text evidence="2">The sequence shown here is derived from an EMBL/GenBank/DDBJ whole genome shotgun (WGS) entry which is preliminary data.</text>
</comment>
<comment type="similarity">
    <text evidence="1">Belongs to the ornithine cyclodeaminase/mu-crystallin family.</text>
</comment>
<dbReference type="AlphaFoldDB" id="A0AAV8EUV0"/>
<protein>
    <submittedName>
        <fullName evidence="2">Delta(1)-pyrroline-2-carboxylate reductase</fullName>
    </submittedName>
</protein>